<dbReference type="KEGG" id="ccjz:ccrud_08460"/>
<feature type="transmembrane region" description="Helical" evidence="3">
    <location>
        <begin position="104"/>
        <end position="124"/>
    </location>
</feature>
<feature type="transmembrane region" description="Helical" evidence="3">
    <location>
        <begin position="21"/>
        <end position="41"/>
    </location>
</feature>
<evidence type="ECO:0000256" key="2">
    <source>
        <dbReference type="PIRNR" id="PIRNR016661"/>
    </source>
</evidence>
<dbReference type="PANTHER" id="PTHR34295">
    <property type="entry name" value="BIOTIN TRANSPORTER BIOY"/>
    <property type="match status" value="1"/>
</dbReference>
<keyword evidence="2" id="KW-0813">Transport</keyword>
<feature type="transmembrane region" description="Helical" evidence="3">
    <location>
        <begin position="131"/>
        <end position="158"/>
    </location>
</feature>
<keyword evidence="5" id="KW-1185">Reference proteome</keyword>
<dbReference type="EMBL" id="CP015622">
    <property type="protein sequence ID" value="ANE05349.1"/>
    <property type="molecule type" value="Genomic_DNA"/>
</dbReference>
<dbReference type="GO" id="GO:0005886">
    <property type="term" value="C:plasma membrane"/>
    <property type="evidence" value="ECO:0007669"/>
    <property type="project" value="UniProtKB-SubCell"/>
</dbReference>
<reference evidence="4 5" key="1">
    <citation type="submission" date="2016-05" db="EMBL/GenBank/DDBJ databases">
        <title>Complete genome sequence of Corynebacterium crudilactis, a new Corynebacterium species isolated from raw cow's milk.</title>
        <authorList>
            <person name="Christian R."/>
            <person name="Zimmermann J."/>
            <person name="Lipski A."/>
            <person name="Kalinowski J."/>
        </authorList>
    </citation>
    <scope>NUCLEOTIDE SEQUENCE [LARGE SCALE GENOMIC DNA]</scope>
    <source>
        <strain evidence="4 5">JZ16</strain>
    </source>
</reference>
<dbReference type="Proteomes" id="UP000076929">
    <property type="component" value="Chromosome"/>
</dbReference>
<evidence type="ECO:0000256" key="3">
    <source>
        <dbReference type="SAM" id="Phobius"/>
    </source>
</evidence>
<dbReference type="PIRSF" id="PIRSF016661">
    <property type="entry name" value="BioY"/>
    <property type="match status" value="1"/>
</dbReference>
<dbReference type="InterPro" id="IPR003784">
    <property type="entry name" value="BioY"/>
</dbReference>
<evidence type="ECO:0000313" key="5">
    <source>
        <dbReference type="Proteomes" id="UP000076929"/>
    </source>
</evidence>
<keyword evidence="3" id="KW-0812">Transmembrane</keyword>
<keyword evidence="2 3" id="KW-0472">Membrane</keyword>
<dbReference type="Pfam" id="PF02632">
    <property type="entry name" value="BioY"/>
    <property type="match status" value="1"/>
</dbReference>
<dbReference type="STRING" id="1652495.ccrud_08460"/>
<protein>
    <recommendedName>
        <fullName evidence="2">Biotin transporter</fullName>
    </recommendedName>
</protein>
<evidence type="ECO:0000313" key="4">
    <source>
        <dbReference type="EMBL" id="ANE05349.1"/>
    </source>
</evidence>
<comment type="subcellular location">
    <subcellularLocation>
        <location evidence="2">Cell membrane</location>
        <topology evidence="2">Multi-pass membrane protein</topology>
    </subcellularLocation>
</comment>
<dbReference type="RefSeq" id="WP_066569756.1">
    <property type="nucleotide sequence ID" value="NZ_CP015622.1"/>
</dbReference>
<accession>A0A172QXB0</accession>
<gene>
    <name evidence="4" type="ORF">ccrud_08460</name>
</gene>
<keyword evidence="2" id="KW-1003">Cell membrane</keyword>
<comment type="similarity">
    <text evidence="1 2">Belongs to the BioY family.</text>
</comment>
<sequence>MQTIPPEKTTIRSKKPSSRKQLQDIALIAVFAALIIVLAFVSIPVGAAGVPIVLQNASIVLAGLILGGRRGFLTALLFLVLGLIGLPVLAGGRTTLAALAGPTAGYIVGYLLSPLVAGAIAYLAPKKRGTGMFIVLGLAGIAGLITQYVCGSIGLVLRAGLSISEAALAQGAFVLPDLAKIAVMVVIAAGVHAAFPDIRKK</sequence>
<evidence type="ECO:0000256" key="1">
    <source>
        <dbReference type="ARBA" id="ARBA00010692"/>
    </source>
</evidence>
<feature type="transmembrane region" description="Helical" evidence="3">
    <location>
        <begin position="178"/>
        <end position="195"/>
    </location>
</feature>
<keyword evidence="3" id="KW-1133">Transmembrane helix</keyword>
<dbReference type="PANTHER" id="PTHR34295:SF1">
    <property type="entry name" value="BIOTIN TRANSPORTER BIOY"/>
    <property type="match status" value="1"/>
</dbReference>
<name>A0A172QXB0_9CORY</name>
<organism evidence="4 5">
    <name type="scientific">Corynebacterium crudilactis</name>
    <dbReference type="NCBI Taxonomy" id="1652495"/>
    <lineage>
        <taxon>Bacteria</taxon>
        <taxon>Bacillati</taxon>
        <taxon>Actinomycetota</taxon>
        <taxon>Actinomycetes</taxon>
        <taxon>Mycobacteriales</taxon>
        <taxon>Corynebacteriaceae</taxon>
        <taxon>Corynebacterium</taxon>
    </lineage>
</organism>
<dbReference type="Gene3D" id="1.10.1760.20">
    <property type="match status" value="1"/>
</dbReference>
<feature type="transmembrane region" description="Helical" evidence="3">
    <location>
        <begin position="47"/>
        <end position="66"/>
    </location>
</feature>
<feature type="transmembrane region" description="Helical" evidence="3">
    <location>
        <begin position="73"/>
        <end position="92"/>
    </location>
</feature>
<dbReference type="GO" id="GO:0015225">
    <property type="term" value="F:biotin transmembrane transporter activity"/>
    <property type="evidence" value="ECO:0007669"/>
    <property type="project" value="UniProtKB-UniRule"/>
</dbReference>
<dbReference type="AlphaFoldDB" id="A0A172QXB0"/>
<proteinExistence type="inferred from homology"/>